<proteinExistence type="predicted"/>
<protein>
    <submittedName>
        <fullName evidence="2">Uncharacterized protein</fullName>
    </submittedName>
</protein>
<comment type="caution">
    <text evidence="2">The sequence shown here is derived from an EMBL/GenBank/DDBJ whole genome shotgun (WGS) entry which is preliminary data.</text>
</comment>
<keyword evidence="3" id="KW-1185">Reference proteome</keyword>
<gene>
    <name evidence="2" type="ORF">BLNAU_22816</name>
</gene>
<feature type="region of interest" description="Disordered" evidence="1">
    <location>
        <begin position="150"/>
        <end position="185"/>
    </location>
</feature>
<dbReference type="EMBL" id="JARBJD010000420">
    <property type="protein sequence ID" value="KAK2942289.1"/>
    <property type="molecule type" value="Genomic_DNA"/>
</dbReference>
<evidence type="ECO:0000313" key="3">
    <source>
        <dbReference type="Proteomes" id="UP001281761"/>
    </source>
</evidence>
<name>A0ABQ9WS19_9EUKA</name>
<feature type="region of interest" description="Disordered" evidence="1">
    <location>
        <begin position="117"/>
        <end position="138"/>
    </location>
</feature>
<reference evidence="2 3" key="1">
    <citation type="journal article" date="2022" name="bioRxiv">
        <title>Genomics of Preaxostyla Flagellates Illuminates Evolutionary Transitions and the Path Towards Mitochondrial Loss.</title>
        <authorList>
            <person name="Novak L.V.F."/>
            <person name="Treitli S.C."/>
            <person name="Pyrih J."/>
            <person name="Halakuc P."/>
            <person name="Pipaliya S.V."/>
            <person name="Vacek V."/>
            <person name="Brzon O."/>
            <person name="Soukal P."/>
            <person name="Eme L."/>
            <person name="Dacks J.B."/>
            <person name="Karnkowska A."/>
            <person name="Elias M."/>
            <person name="Hampl V."/>
        </authorList>
    </citation>
    <scope>NUCLEOTIDE SEQUENCE [LARGE SCALE GENOMIC DNA]</scope>
    <source>
        <strain evidence="2">NAU3</strain>
        <tissue evidence="2">Gut</tissue>
    </source>
</reference>
<evidence type="ECO:0000256" key="1">
    <source>
        <dbReference type="SAM" id="MobiDB-lite"/>
    </source>
</evidence>
<feature type="compositionally biased region" description="Low complexity" evidence="1">
    <location>
        <begin position="165"/>
        <end position="181"/>
    </location>
</feature>
<organism evidence="2 3">
    <name type="scientific">Blattamonas nauphoetae</name>
    <dbReference type="NCBI Taxonomy" id="2049346"/>
    <lineage>
        <taxon>Eukaryota</taxon>
        <taxon>Metamonada</taxon>
        <taxon>Preaxostyla</taxon>
        <taxon>Oxymonadida</taxon>
        <taxon>Blattamonas</taxon>
    </lineage>
</organism>
<evidence type="ECO:0000313" key="2">
    <source>
        <dbReference type="EMBL" id="KAK2942289.1"/>
    </source>
</evidence>
<dbReference type="Proteomes" id="UP001281761">
    <property type="component" value="Unassembled WGS sequence"/>
</dbReference>
<accession>A0ABQ9WS19</accession>
<sequence>MECLMRYSRPPFLPSNRHRPRQAQVLISTIESPSAPIPHLSPLSPIPELVVSSPHPHSRHSPLHSQSHPLLPQVQWSRRSQTVSFASATRWLNACAAKEIEAENGHSNELCVVASENSGPSEVNCERSVIPENGDDGTCTEADAELNRLGVDGWGGGRGGRGDDPSASIPSRSSEPRSSSPKTPVSVFINTSSQQIAWWSSFGATASTLSPTPSNSLSLLDLPPLSLLPLPLHQRESAPRAPQGPTFLCIHNSTFVHSIFPDSNHTKPLLLKKLPKQSRHLSHNNRTPIIPQRRVLRHLSSNLGFRPFLPFRPAFRVRVFEVSIVLFPNLNSSISTPITTPFPFRLPRAAFLDDFQHETVQIKKRFRKEGKKQTRPQYAKFFL</sequence>